<evidence type="ECO:0000256" key="1">
    <source>
        <dbReference type="SAM" id="MobiDB-lite"/>
    </source>
</evidence>
<feature type="region of interest" description="Disordered" evidence="1">
    <location>
        <begin position="1"/>
        <end position="47"/>
    </location>
</feature>
<proteinExistence type="predicted"/>
<dbReference type="InParanoid" id="M1DT97"/>
<dbReference type="AlphaFoldDB" id="M1DT97"/>
<evidence type="ECO:0000313" key="3">
    <source>
        <dbReference type="Proteomes" id="UP000011115"/>
    </source>
</evidence>
<dbReference type="Proteomes" id="UP000011115">
    <property type="component" value="Unassembled WGS sequence"/>
</dbReference>
<dbReference type="Gramene" id="PGSC0003DMT400094042">
    <property type="protein sequence ID" value="PGSC0003DMT400094042"/>
    <property type="gene ID" value="PGSC0003DMG400043613"/>
</dbReference>
<feature type="compositionally biased region" description="Basic and acidic residues" evidence="1">
    <location>
        <begin position="1"/>
        <end position="20"/>
    </location>
</feature>
<accession>M1DT97</accession>
<keyword evidence="3" id="KW-1185">Reference proteome</keyword>
<sequence length="123" mass="14417">MCTSKRVNDKKQNKVVEADNRKKRALGDKSTFSSSHPKEPQLSYTWTDDEGDNVVKGSLDPNMVKKMRDQDDEYISTKTDEDEFMYDDEKPCYKPKKTLEILLKLGCVMIVWDETCMYFTLRE</sequence>
<evidence type="ECO:0000313" key="2">
    <source>
        <dbReference type="EnsemblPlants" id="PGSC0003DMT400094042"/>
    </source>
</evidence>
<organism evidence="2 3">
    <name type="scientific">Solanum tuberosum</name>
    <name type="common">Potato</name>
    <dbReference type="NCBI Taxonomy" id="4113"/>
    <lineage>
        <taxon>Eukaryota</taxon>
        <taxon>Viridiplantae</taxon>
        <taxon>Streptophyta</taxon>
        <taxon>Embryophyta</taxon>
        <taxon>Tracheophyta</taxon>
        <taxon>Spermatophyta</taxon>
        <taxon>Magnoliopsida</taxon>
        <taxon>eudicotyledons</taxon>
        <taxon>Gunneridae</taxon>
        <taxon>Pentapetalae</taxon>
        <taxon>asterids</taxon>
        <taxon>lamiids</taxon>
        <taxon>Solanales</taxon>
        <taxon>Solanaceae</taxon>
        <taxon>Solanoideae</taxon>
        <taxon>Solaneae</taxon>
        <taxon>Solanum</taxon>
    </lineage>
</organism>
<reference evidence="3" key="1">
    <citation type="journal article" date="2011" name="Nature">
        <title>Genome sequence and analysis of the tuber crop potato.</title>
        <authorList>
            <consortium name="The Potato Genome Sequencing Consortium"/>
        </authorList>
    </citation>
    <scope>NUCLEOTIDE SEQUENCE [LARGE SCALE GENOMIC DNA]</scope>
    <source>
        <strain evidence="3">cv. DM1-3 516 R44</strain>
    </source>
</reference>
<dbReference type="HOGENOM" id="CLU_2019307_0_0_1"/>
<name>M1DT97_SOLTU</name>
<protein>
    <submittedName>
        <fullName evidence="2">Uncharacterized protein</fullName>
    </submittedName>
</protein>
<dbReference type="PaxDb" id="4113-PGSC0003DMT400094042"/>
<reference evidence="2" key="2">
    <citation type="submission" date="2015-06" db="UniProtKB">
        <authorList>
            <consortium name="EnsemblPlants"/>
        </authorList>
    </citation>
    <scope>IDENTIFICATION</scope>
    <source>
        <strain evidence="2">DM1-3 516 R44</strain>
    </source>
</reference>
<dbReference type="EnsemblPlants" id="PGSC0003DMT400094042">
    <property type="protein sequence ID" value="PGSC0003DMT400094042"/>
    <property type="gene ID" value="PGSC0003DMG400043613"/>
</dbReference>